<dbReference type="OrthoDB" id="284473at2759"/>
<feature type="compositionally biased region" description="Basic and acidic residues" evidence="1">
    <location>
        <begin position="276"/>
        <end position="309"/>
    </location>
</feature>
<feature type="compositionally biased region" description="Basic and acidic residues" evidence="1">
    <location>
        <begin position="239"/>
        <end position="267"/>
    </location>
</feature>
<feature type="region of interest" description="Disordered" evidence="1">
    <location>
        <begin position="214"/>
        <end position="630"/>
    </location>
</feature>
<reference evidence="3" key="1">
    <citation type="journal article" date="2014" name="BMC Genomics">
        <title>The genome sequence of the biocontrol fungus Metarhizium anisopliae and comparative genomics of Metarhizium species.</title>
        <authorList>
            <person name="Pattemore J.A."/>
            <person name="Hane J.K."/>
            <person name="Williams A.H."/>
            <person name="Wilson B.A."/>
            <person name="Stodart B.J."/>
            <person name="Ash G.J."/>
        </authorList>
    </citation>
    <scope>NUCLEOTIDE SEQUENCE [LARGE SCALE GENOMIC DNA]</scope>
    <source>
        <strain evidence="3">BRIP 53293</strain>
    </source>
</reference>
<dbReference type="AlphaFoldDB" id="A0A0D9NJU2"/>
<evidence type="ECO:0000313" key="3">
    <source>
        <dbReference type="Proteomes" id="UP000054544"/>
    </source>
</evidence>
<name>A0A0D9NJU2_METAN</name>
<proteinExistence type="predicted"/>
<feature type="region of interest" description="Disordered" evidence="1">
    <location>
        <begin position="78"/>
        <end position="198"/>
    </location>
</feature>
<keyword evidence="3" id="KW-1185">Reference proteome</keyword>
<feature type="compositionally biased region" description="Basic and acidic residues" evidence="1">
    <location>
        <begin position="377"/>
        <end position="401"/>
    </location>
</feature>
<sequence length="845" mass="93775">MEAAAKTVEVLSKRILPEKPHHLAFHPTWRYRPPPEDDAAESRGAKRRFEEWHNTRLQYLTFLSEADRGTLFTRPYYDMREEPVKPVPREVSTLAKGTGTGEKKKLSLSDYKNKKTGLVASASPPEPAITKKKESERAAAATSSATSTPAPAVADGTNKLPRQEPKRPDGPRIREPESTGAKPKPTRDHNIADTRWAWPDDKLCSQFYKADKIAFSPPRLPPKPPSLPPRPPSPAGKRRMPDADDERPQKRPKPEDRPQSNRDEAPRRKEKPLPASRDRERERDRDRDRDRDRGRDRDGSAPASRDDRGPSSSSLLNGRSILKSSINSGRSTSPASRPRGDSLNGARGNNANRTSPMKPDTSTKAHVPPLLSPLHLGFEDRPSRGDNDDPSSKKDRKRQDGPSEAAAATPKQKKTDIKKPRPAVTIPPLLSPTLPPAIEAELKRRKKVASDSSDERCRDGRDALGIKRDGDNDRKPKNKLGHRRRLIVSLNVPKALRASFADIVGRAPARRKDSQSQSERENERTRAGSEEAGQHVPARKRPIGAVTGASDGVAMKRPRSSDVSTHPKLATPATPSKKPAAMSRVSSTNSVAQTPTEAVNSTPSASAAAPADRRPNGSDAAPKATSAEAKAMSDKVERLKEVGKKLKHEADQTLKRFRGDTGSMKGKPGEAKVKSGFVLSLESIIVFMMAFYGADIWRGMDHKIGDHRAWLSMLPMIEFLKNEMRRCDVSNSQPLYAMVLMLHAMSLDELIRCYIRFDSLNDALAKEIVARLREKNKIWPRVHEVSSTIQNPRLRVDVHPWSTLDDVADASLRVLRLWCAEEKIDWAPTQSLKDLWTAPPGPGRR</sequence>
<feature type="compositionally biased region" description="Basic and acidic residues" evidence="1">
    <location>
        <begin position="161"/>
        <end position="177"/>
    </location>
</feature>
<feature type="compositionally biased region" description="Low complexity" evidence="1">
    <location>
        <begin position="567"/>
        <end position="581"/>
    </location>
</feature>
<feature type="compositionally biased region" description="Basic and acidic residues" evidence="1">
    <location>
        <begin position="185"/>
        <end position="198"/>
    </location>
</feature>
<feature type="compositionally biased region" description="Polar residues" evidence="1">
    <location>
        <begin position="347"/>
        <end position="364"/>
    </location>
</feature>
<evidence type="ECO:0000256" key="1">
    <source>
        <dbReference type="SAM" id="MobiDB-lite"/>
    </source>
</evidence>
<feature type="compositionally biased region" description="Low complexity" evidence="1">
    <location>
        <begin position="620"/>
        <end position="630"/>
    </location>
</feature>
<feature type="compositionally biased region" description="Polar residues" evidence="1">
    <location>
        <begin position="584"/>
        <end position="602"/>
    </location>
</feature>
<feature type="compositionally biased region" description="Basic and acidic residues" evidence="1">
    <location>
        <begin position="78"/>
        <end position="88"/>
    </location>
</feature>
<dbReference type="Proteomes" id="UP000054544">
    <property type="component" value="Unassembled WGS sequence"/>
</dbReference>
<feature type="compositionally biased region" description="Basic and acidic residues" evidence="1">
    <location>
        <begin position="453"/>
        <end position="475"/>
    </location>
</feature>
<feature type="compositionally biased region" description="Polar residues" evidence="1">
    <location>
        <begin position="310"/>
        <end position="335"/>
    </location>
</feature>
<dbReference type="STRING" id="1291518.A0A0D9NJU2"/>
<dbReference type="EMBL" id="KE384761">
    <property type="protein sequence ID" value="KJK74337.1"/>
    <property type="molecule type" value="Genomic_DNA"/>
</dbReference>
<organism evidence="2 3">
    <name type="scientific">Metarhizium anisopliae BRIP 53293</name>
    <dbReference type="NCBI Taxonomy" id="1291518"/>
    <lineage>
        <taxon>Eukaryota</taxon>
        <taxon>Fungi</taxon>
        <taxon>Dikarya</taxon>
        <taxon>Ascomycota</taxon>
        <taxon>Pezizomycotina</taxon>
        <taxon>Sordariomycetes</taxon>
        <taxon>Hypocreomycetidae</taxon>
        <taxon>Hypocreales</taxon>
        <taxon>Clavicipitaceae</taxon>
        <taxon>Metarhizium</taxon>
    </lineage>
</organism>
<evidence type="ECO:0000313" key="2">
    <source>
        <dbReference type="EMBL" id="KJK74337.1"/>
    </source>
</evidence>
<accession>A0A0D9NJU2</accession>
<protein>
    <submittedName>
        <fullName evidence="2">Uncharacterized protein</fullName>
    </submittedName>
</protein>
<feature type="compositionally biased region" description="Basic and acidic residues" evidence="1">
    <location>
        <begin position="510"/>
        <end position="533"/>
    </location>
</feature>
<feature type="compositionally biased region" description="Basic and acidic residues" evidence="1">
    <location>
        <begin position="101"/>
        <end position="113"/>
    </location>
</feature>
<gene>
    <name evidence="2" type="ORF">H634G_10483</name>
</gene>
<feature type="compositionally biased region" description="Basic residues" evidence="1">
    <location>
        <begin position="476"/>
        <end position="486"/>
    </location>
</feature>
<feature type="compositionally biased region" description="Pro residues" evidence="1">
    <location>
        <begin position="218"/>
        <end position="234"/>
    </location>
</feature>
<feature type="compositionally biased region" description="Low complexity" evidence="1">
    <location>
        <begin position="138"/>
        <end position="152"/>
    </location>
</feature>